<reference evidence="7 8" key="1">
    <citation type="submission" date="2019-08" db="EMBL/GenBank/DDBJ databases">
        <title>In-depth cultivation of the pig gut microbiome towards novel bacterial diversity and tailored functional studies.</title>
        <authorList>
            <person name="Wylensek D."/>
            <person name="Hitch T.C.A."/>
            <person name="Clavel T."/>
        </authorList>
    </citation>
    <scope>NUCLEOTIDE SEQUENCE [LARGE SCALE GENOMIC DNA]</scope>
    <source>
        <strain evidence="7 8">Bifido-178-WT-2B</strain>
    </source>
</reference>
<dbReference type="PANTHER" id="PTHR30213:SF0">
    <property type="entry name" value="UPF0761 MEMBRANE PROTEIN YIHY"/>
    <property type="match status" value="1"/>
</dbReference>
<dbReference type="AlphaFoldDB" id="A0A6A8MG95"/>
<feature type="transmembrane region" description="Helical" evidence="6">
    <location>
        <begin position="141"/>
        <end position="168"/>
    </location>
</feature>
<feature type="transmembrane region" description="Helical" evidence="6">
    <location>
        <begin position="95"/>
        <end position="114"/>
    </location>
</feature>
<evidence type="ECO:0000256" key="5">
    <source>
        <dbReference type="ARBA" id="ARBA00023136"/>
    </source>
</evidence>
<evidence type="ECO:0000256" key="2">
    <source>
        <dbReference type="ARBA" id="ARBA00022475"/>
    </source>
</evidence>
<sequence length="310" mass="35606">MTGKIEQQRQRVGDFFEHLSHCTSQGEIFQSSIVIAYYLLFSIFPIVIIVGNVLPLFHIDTDPITEYLELMLPSDMIKYVIPIVQTLLKTQSTGYISFGAIVALWSMSSMVNAIRVGMNRLYGVHLEELQLGFWHFIWNRLLTIIFSALLVTLFTLLALAVIFGQQILSFFAPIFNYSMAPINRLFSYRWLILLVIMTVTVYYLNAIVPNVNMRKKAVMPGTITTVVGWEALAYLFAYYLGHFPVKWENYGIVGTFIIFMLWLNLLAVVLLFGTAVNAAIDEVKMGPAVYYNGFLAEWLKRWRDKRHQAK</sequence>
<evidence type="ECO:0000256" key="6">
    <source>
        <dbReference type="SAM" id="Phobius"/>
    </source>
</evidence>
<feature type="transmembrane region" description="Helical" evidence="6">
    <location>
        <begin position="252"/>
        <end position="276"/>
    </location>
</feature>
<gene>
    <name evidence="7" type="ORF">FYJ62_09515</name>
</gene>
<dbReference type="EMBL" id="VUMX01000038">
    <property type="protein sequence ID" value="MST87839.1"/>
    <property type="molecule type" value="Genomic_DNA"/>
</dbReference>
<evidence type="ECO:0000313" key="8">
    <source>
        <dbReference type="Proteomes" id="UP000438120"/>
    </source>
</evidence>
<evidence type="ECO:0000256" key="1">
    <source>
        <dbReference type="ARBA" id="ARBA00004651"/>
    </source>
</evidence>
<comment type="caution">
    <text evidence="7">The sequence shown here is derived from an EMBL/GenBank/DDBJ whole genome shotgun (WGS) entry which is preliminary data.</text>
</comment>
<dbReference type="InterPro" id="IPR017039">
    <property type="entry name" value="Virul_fac_BrkB"/>
</dbReference>
<evidence type="ECO:0000256" key="4">
    <source>
        <dbReference type="ARBA" id="ARBA00022989"/>
    </source>
</evidence>
<protein>
    <submittedName>
        <fullName evidence="7">YihY/virulence factor BrkB family protein</fullName>
    </submittedName>
</protein>
<dbReference type="Pfam" id="PF03631">
    <property type="entry name" value="Virul_fac_BrkB"/>
    <property type="match status" value="1"/>
</dbReference>
<dbReference type="PIRSF" id="PIRSF035875">
    <property type="entry name" value="RNase_BN"/>
    <property type="match status" value="1"/>
</dbReference>
<proteinExistence type="predicted"/>
<dbReference type="OrthoDB" id="9775903at2"/>
<feature type="transmembrane region" description="Helical" evidence="6">
    <location>
        <begin position="188"/>
        <end position="205"/>
    </location>
</feature>
<keyword evidence="3 6" id="KW-0812">Transmembrane</keyword>
<accession>A0A6A8MG95</accession>
<comment type="subcellular location">
    <subcellularLocation>
        <location evidence="1">Cell membrane</location>
        <topology evidence="1">Multi-pass membrane protein</topology>
    </subcellularLocation>
</comment>
<dbReference type="GO" id="GO:0005886">
    <property type="term" value="C:plasma membrane"/>
    <property type="evidence" value="ECO:0007669"/>
    <property type="project" value="UniProtKB-SubCell"/>
</dbReference>
<keyword evidence="4 6" id="KW-1133">Transmembrane helix</keyword>
<organism evidence="7 8">
    <name type="scientific">Lactobacillus porci</name>
    <dbReference type="NCBI Taxonomy" id="2012477"/>
    <lineage>
        <taxon>Bacteria</taxon>
        <taxon>Bacillati</taxon>
        <taxon>Bacillota</taxon>
        <taxon>Bacilli</taxon>
        <taxon>Lactobacillales</taxon>
        <taxon>Lactobacillaceae</taxon>
        <taxon>Lactobacillus</taxon>
    </lineage>
</organism>
<dbReference type="PANTHER" id="PTHR30213">
    <property type="entry name" value="INNER MEMBRANE PROTEIN YHJD"/>
    <property type="match status" value="1"/>
</dbReference>
<dbReference type="Proteomes" id="UP000438120">
    <property type="component" value="Unassembled WGS sequence"/>
</dbReference>
<name>A0A6A8MG95_9LACO</name>
<evidence type="ECO:0000256" key="3">
    <source>
        <dbReference type="ARBA" id="ARBA00022692"/>
    </source>
</evidence>
<dbReference type="NCBIfam" id="TIGR00765">
    <property type="entry name" value="yihY_not_rbn"/>
    <property type="match status" value="1"/>
</dbReference>
<keyword evidence="8" id="KW-1185">Reference proteome</keyword>
<keyword evidence="5 6" id="KW-0472">Membrane</keyword>
<feature type="transmembrane region" description="Helical" evidence="6">
    <location>
        <begin position="217"/>
        <end position="240"/>
    </location>
</feature>
<feature type="transmembrane region" description="Helical" evidence="6">
    <location>
        <begin position="35"/>
        <end position="57"/>
    </location>
</feature>
<dbReference type="RefSeq" id="WP_154549449.1">
    <property type="nucleotide sequence ID" value="NZ_VUMX01000038.1"/>
</dbReference>
<keyword evidence="2" id="KW-1003">Cell membrane</keyword>
<evidence type="ECO:0000313" key="7">
    <source>
        <dbReference type="EMBL" id="MST87839.1"/>
    </source>
</evidence>